<keyword evidence="3" id="KW-1185">Reference proteome</keyword>
<evidence type="ECO:0000313" key="3">
    <source>
        <dbReference type="Proteomes" id="UP000017836"/>
    </source>
</evidence>
<evidence type="ECO:0000313" key="2">
    <source>
        <dbReference type="EMBL" id="ERM97320.1"/>
    </source>
</evidence>
<dbReference type="HOGENOM" id="CLU_2674399_0_0_1"/>
<organism evidence="2 3">
    <name type="scientific">Amborella trichopoda</name>
    <dbReference type="NCBI Taxonomy" id="13333"/>
    <lineage>
        <taxon>Eukaryota</taxon>
        <taxon>Viridiplantae</taxon>
        <taxon>Streptophyta</taxon>
        <taxon>Embryophyta</taxon>
        <taxon>Tracheophyta</taxon>
        <taxon>Spermatophyta</taxon>
        <taxon>Magnoliopsida</taxon>
        <taxon>Amborellales</taxon>
        <taxon>Amborellaceae</taxon>
        <taxon>Amborella</taxon>
    </lineage>
</organism>
<reference evidence="3" key="1">
    <citation type="journal article" date="2013" name="Science">
        <title>The Amborella genome and the evolution of flowering plants.</title>
        <authorList>
            <consortium name="Amborella Genome Project"/>
        </authorList>
    </citation>
    <scope>NUCLEOTIDE SEQUENCE [LARGE SCALE GENOMIC DNA]</scope>
</reference>
<protein>
    <submittedName>
        <fullName evidence="2">Uncharacterized protein</fullName>
    </submittedName>
</protein>
<evidence type="ECO:0000256" key="1">
    <source>
        <dbReference type="SAM" id="MobiDB-lite"/>
    </source>
</evidence>
<sequence>MEVADGGKESSGRWAGEVAGGGRRGCNFGEAEVAERWQRSCARWRRWPLYDHLVRVSEERDRGSRVAGSRGEKRH</sequence>
<dbReference type="AlphaFoldDB" id="W1NQS3"/>
<dbReference type="Proteomes" id="UP000017836">
    <property type="component" value="Unassembled WGS sequence"/>
</dbReference>
<gene>
    <name evidence="2" type="ORF">AMTR_s00073p00065480</name>
</gene>
<dbReference type="EMBL" id="KI396509">
    <property type="protein sequence ID" value="ERM97320.1"/>
    <property type="molecule type" value="Genomic_DNA"/>
</dbReference>
<dbReference type="Gramene" id="ERM97320">
    <property type="protein sequence ID" value="ERM97320"/>
    <property type="gene ID" value="AMTR_s00073p00065480"/>
</dbReference>
<name>W1NQS3_AMBTC</name>
<accession>W1NQS3</accession>
<proteinExistence type="predicted"/>
<feature type="compositionally biased region" description="Basic and acidic residues" evidence="1">
    <location>
        <begin position="1"/>
        <end position="11"/>
    </location>
</feature>
<feature type="region of interest" description="Disordered" evidence="1">
    <location>
        <begin position="1"/>
        <end position="25"/>
    </location>
</feature>